<dbReference type="PANTHER" id="PTHR31589:SF2">
    <property type="entry name" value="ASLB (DUF239)-RELATED"/>
    <property type="match status" value="1"/>
</dbReference>
<evidence type="ECO:0000313" key="4">
    <source>
        <dbReference type="Proteomes" id="UP001634007"/>
    </source>
</evidence>
<name>A0ABD3L556_EUCGL</name>
<dbReference type="InterPro" id="IPR025521">
    <property type="entry name" value="Neprosin_propep"/>
</dbReference>
<dbReference type="Gene3D" id="3.90.1320.10">
    <property type="entry name" value="Outer-capsid protein sigma 3, large lobe"/>
    <property type="match status" value="1"/>
</dbReference>
<comment type="caution">
    <text evidence="3">The sequence shown here is derived from an EMBL/GenBank/DDBJ whole genome shotgun (WGS) entry which is preliminary data.</text>
</comment>
<dbReference type="Pfam" id="PF03080">
    <property type="entry name" value="Neprosin"/>
    <property type="match status" value="1"/>
</dbReference>
<dbReference type="Proteomes" id="UP001634007">
    <property type="component" value="Unassembled WGS sequence"/>
</dbReference>
<keyword evidence="4" id="KW-1185">Reference proteome</keyword>
<feature type="signal peptide" evidence="1">
    <location>
        <begin position="1"/>
        <end position="22"/>
    </location>
</feature>
<feature type="domain" description="Neprosin PEP catalytic" evidence="2">
    <location>
        <begin position="173"/>
        <end position="428"/>
    </location>
</feature>
<evidence type="ECO:0000259" key="2">
    <source>
        <dbReference type="PROSITE" id="PS52045"/>
    </source>
</evidence>
<gene>
    <name evidence="3" type="ORF">ACJRO7_015727</name>
</gene>
<dbReference type="InterPro" id="IPR004314">
    <property type="entry name" value="Neprosin"/>
</dbReference>
<dbReference type="PANTHER" id="PTHR31589">
    <property type="entry name" value="PROTEIN, PUTATIVE (DUF239)-RELATED-RELATED"/>
    <property type="match status" value="1"/>
</dbReference>
<reference evidence="3 4" key="1">
    <citation type="submission" date="2024-11" db="EMBL/GenBank/DDBJ databases">
        <title>Chromosome-level genome assembly of Eucalyptus globulus Labill. provides insights into its genome evolution.</title>
        <authorList>
            <person name="Li X."/>
        </authorList>
    </citation>
    <scope>NUCLEOTIDE SEQUENCE [LARGE SCALE GENOMIC DNA]</scope>
    <source>
        <strain evidence="3">CL2024</strain>
        <tissue evidence="3">Fresh tender leaves</tissue>
    </source>
</reference>
<dbReference type="Pfam" id="PF14365">
    <property type="entry name" value="Neprosin_AP"/>
    <property type="match status" value="1"/>
</dbReference>
<proteinExistence type="predicted"/>
<evidence type="ECO:0000256" key="1">
    <source>
        <dbReference type="SAM" id="SignalP"/>
    </source>
</evidence>
<keyword evidence="1" id="KW-0732">Signal</keyword>
<organism evidence="3 4">
    <name type="scientific">Eucalyptus globulus</name>
    <name type="common">Tasmanian blue gum</name>
    <dbReference type="NCBI Taxonomy" id="34317"/>
    <lineage>
        <taxon>Eukaryota</taxon>
        <taxon>Viridiplantae</taxon>
        <taxon>Streptophyta</taxon>
        <taxon>Embryophyta</taxon>
        <taxon>Tracheophyta</taxon>
        <taxon>Spermatophyta</taxon>
        <taxon>Magnoliopsida</taxon>
        <taxon>eudicotyledons</taxon>
        <taxon>Gunneridae</taxon>
        <taxon>Pentapetalae</taxon>
        <taxon>rosids</taxon>
        <taxon>malvids</taxon>
        <taxon>Myrtales</taxon>
        <taxon>Myrtaceae</taxon>
        <taxon>Myrtoideae</taxon>
        <taxon>Eucalypteae</taxon>
        <taxon>Eucalyptus</taxon>
    </lineage>
</organism>
<sequence length="428" mass="47782">MEKVGFMLFLAMILCLATLANSVSRKSIDREASEEEDDIDRRLRLLNKPAVKSIQSVDGDLIDCVDMHKQPAFDHPALKNHVIQMKPSITLPSETKSTRIKYSKPAISQTWQKSGSCPEGTIPIRRIQRQDLLRASSLEKFGKMYHPHSQDQVANSTLDENGRNVVINGTQVSLPYQKDRSQAILLTAGYHYIGASGDINVWNPNVDLPDDFTTAQIWLLAGPGNKFESVESGWMVNPKLYGDKQTRLFTHWTVDGSVATGCFDLTCSGFVQTSTEVALGSALSPISSERAQYQISVGMFMDPHTSNWWLRLTNNLVVGYFPASLFSTLKTSAVMVNWGGQVYSTMVKKSPHTRTAMGSGKYSEALHGHACYINHVRIMDYSLSLKYPGMVQVYNDEVYCYNGNNHRDKPVDEPVFYFGGPGQNNFCP</sequence>
<accession>A0ABD3L556</accession>
<dbReference type="EMBL" id="JBJKBG010000003">
    <property type="protein sequence ID" value="KAL3746829.1"/>
    <property type="molecule type" value="Genomic_DNA"/>
</dbReference>
<protein>
    <recommendedName>
        <fullName evidence="2">Neprosin PEP catalytic domain-containing protein</fullName>
    </recommendedName>
</protein>
<dbReference type="InterPro" id="IPR053168">
    <property type="entry name" value="Glutamic_endopeptidase"/>
</dbReference>
<dbReference type="PROSITE" id="PS52045">
    <property type="entry name" value="NEPROSIN_PEP_CD"/>
    <property type="match status" value="1"/>
</dbReference>
<feature type="chain" id="PRO_5044880601" description="Neprosin PEP catalytic domain-containing protein" evidence="1">
    <location>
        <begin position="23"/>
        <end position="428"/>
    </location>
</feature>
<evidence type="ECO:0000313" key="3">
    <source>
        <dbReference type="EMBL" id="KAL3746829.1"/>
    </source>
</evidence>
<dbReference type="AlphaFoldDB" id="A0ABD3L556"/>